<dbReference type="EMBL" id="JAPQER010000005">
    <property type="protein sequence ID" value="MCY6485165.1"/>
    <property type="molecule type" value="Genomic_DNA"/>
</dbReference>
<dbReference type="PROSITE" id="PS01274">
    <property type="entry name" value="COA_TRANSF_2"/>
    <property type="match status" value="1"/>
</dbReference>
<dbReference type="PANTHER" id="PTHR13707:SF60">
    <property type="entry name" value="ACETATE COA-TRANSFERASE SUBUNIT ALPHA"/>
    <property type="match status" value="1"/>
</dbReference>
<protein>
    <submittedName>
        <fullName evidence="3">3-oxoacid CoA-transferase subunit B</fullName>
    </submittedName>
</protein>
<dbReference type="InterPro" id="IPR004165">
    <property type="entry name" value="CoA_trans_fam_I"/>
</dbReference>
<dbReference type="PANTHER" id="PTHR13707">
    <property type="entry name" value="KETOACID-COENZYME A TRANSFERASE"/>
    <property type="match status" value="1"/>
</dbReference>
<dbReference type="InterPro" id="IPR012791">
    <property type="entry name" value="3-oxoacid_CoA-transf_B"/>
</dbReference>
<keyword evidence="4" id="KW-1185">Reference proteome</keyword>
<name>A0ABT4D4K6_9CLOT</name>
<dbReference type="NCBIfam" id="TIGR02428">
    <property type="entry name" value="pcaJ_scoB_fam"/>
    <property type="match status" value="1"/>
</dbReference>
<dbReference type="Gene3D" id="3.40.1080.10">
    <property type="entry name" value="Glutaconate Coenzyme A-transferase"/>
    <property type="match status" value="1"/>
</dbReference>
<evidence type="ECO:0000256" key="2">
    <source>
        <dbReference type="ARBA" id="ARBA00022679"/>
    </source>
</evidence>
<dbReference type="Proteomes" id="UP001078443">
    <property type="component" value="Unassembled WGS sequence"/>
</dbReference>
<dbReference type="InterPro" id="IPR004164">
    <property type="entry name" value="CoA_transf_AS"/>
</dbReference>
<dbReference type="InterPro" id="IPR037171">
    <property type="entry name" value="NagB/RpiA_transferase-like"/>
</dbReference>
<dbReference type="SMART" id="SM00882">
    <property type="entry name" value="CoA_trans"/>
    <property type="match status" value="1"/>
</dbReference>
<comment type="similarity">
    <text evidence="1">Belongs to the 3-oxoacid CoA-transferase subunit B family.</text>
</comment>
<dbReference type="SUPFAM" id="SSF100950">
    <property type="entry name" value="NagB/RpiA/CoA transferase-like"/>
    <property type="match status" value="1"/>
</dbReference>
<proteinExistence type="inferred from homology"/>
<accession>A0ABT4D4K6</accession>
<organism evidence="3 4">
    <name type="scientific">Clostridium aestuarii</name>
    <dbReference type="NCBI Taxonomy" id="338193"/>
    <lineage>
        <taxon>Bacteria</taxon>
        <taxon>Bacillati</taxon>
        <taxon>Bacillota</taxon>
        <taxon>Clostridia</taxon>
        <taxon>Eubacteriales</taxon>
        <taxon>Clostridiaceae</taxon>
        <taxon>Clostridium</taxon>
    </lineage>
</organism>
<sequence length="220" mass="23657">MNARERIARRAAQEFKDGMFVNLGIGIPVLAANYIAEEVDVTLQSENGILGFGPNPEVNEVEQCFCNAAGDPITRVLDTSIFDLQTSFSMIRGGHLDMTVLGALEVDQEGNIANWALPYTENAYGPGPGGAMDLLVGAKKIVVTITHNAKNGAPKILKKCTMNLSAKNAVDLIITELAVIEVTEKGLVLKEIAPETTVEEVVLKTEADLIIPDDVKTMSF</sequence>
<evidence type="ECO:0000256" key="1">
    <source>
        <dbReference type="ARBA" id="ARBA00007047"/>
    </source>
</evidence>
<keyword evidence="2" id="KW-0808">Transferase</keyword>
<gene>
    <name evidence="3" type="ORF">OW763_12535</name>
</gene>
<dbReference type="Pfam" id="PF01144">
    <property type="entry name" value="CoA_trans"/>
    <property type="match status" value="1"/>
</dbReference>
<evidence type="ECO:0000313" key="3">
    <source>
        <dbReference type="EMBL" id="MCY6485165.1"/>
    </source>
</evidence>
<evidence type="ECO:0000313" key="4">
    <source>
        <dbReference type="Proteomes" id="UP001078443"/>
    </source>
</evidence>
<reference evidence="3" key="1">
    <citation type="submission" date="2022-12" db="EMBL/GenBank/DDBJ databases">
        <authorList>
            <person name="Wang J."/>
        </authorList>
    </citation>
    <scope>NUCLEOTIDE SEQUENCE</scope>
    <source>
        <strain evidence="3">HY-45-18</strain>
    </source>
</reference>
<dbReference type="RefSeq" id="WP_268041481.1">
    <property type="nucleotide sequence ID" value="NZ_JAPQER010000005.1"/>
</dbReference>
<comment type="caution">
    <text evidence="3">The sequence shown here is derived from an EMBL/GenBank/DDBJ whole genome shotgun (WGS) entry which is preliminary data.</text>
</comment>